<comment type="caution">
    <text evidence="2">The sequence shown here is derived from an EMBL/GenBank/DDBJ whole genome shotgun (WGS) entry which is preliminary data.</text>
</comment>
<keyword evidence="3" id="KW-1185">Reference proteome</keyword>
<evidence type="ECO:0000313" key="2">
    <source>
        <dbReference type="EMBL" id="GFU12883.1"/>
    </source>
</evidence>
<reference evidence="2" key="1">
    <citation type="submission" date="2020-08" db="EMBL/GenBank/DDBJ databases">
        <title>Multicomponent nature underlies the extraordinary mechanical properties of spider dragline silk.</title>
        <authorList>
            <person name="Kono N."/>
            <person name="Nakamura H."/>
            <person name="Mori M."/>
            <person name="Yoshida Y."/>
            <person name="Ohtoshi R."/>
            <person name="Malay A.D."/>
            <person name="Moran D.A.P."/>
            <person name="Tomita M."/>
            <person name="Numata K."/>
            <person name="Arakawa K."/>
        </authorList>
    </citation>
    <scope>NUCLEOTIDE SEQUENCE</scope>
</reference>
<evidence type="ECO:0000256" key="1">
    <source>
        <dbReference type="SAM" id="MobiDB-lite"/>
    </source>
</evidence>
<organism evidence="2 3">
    <name type="scientific">Nephila pilipes</name>
    <name type="common">Giant wood spider</name>
    <name type="synonym">Nephila maculata</name>
    <dbReference type="NCBI Taxonomy" id="299642"/>
    <lineage>
        <taxon>Eukaryota</taxon>
        <taxon>Metazoa</taxon>
        <taxon>Ecdysozoa</taxon>
        <taxon>Arthropoda</taxon>
        <taxon>Chelicerata</taxon>
        <taxon>Arachnida</taxon>
        <taxon>Araneae</taxon>
        <taxon>Araneomorphae</taxon>
        <taxon>Entelegynae</taxon>
        <taxon>Araneoidea</taxon>
        <taxon>Nephilidae</taxon>
        <taxon>Nephila</taxon>
    </lineage>
</organism>
<dbReference type="EMBL" id="BMAW01029631">
    <property type="protein sequence ID" value="GFU12883.1"/>
    <property type="molecule type" value="Genomic_DNA"/>
</dbReference>
<dbReference type="AlphaFoldDB" id="A0A8X6QDN3"/>
<gene>
    <name evidence="2" type="primary">AVEN_106112_1</name>
    <name evidence="2" type="ORF">NPIL_661621</name>
</gene>
<sequence>MSEDLTSDYKQAVDVFTHSSTGFPGAWSEEEIMTLLASWQEVLEATRPTTRRLDIAQKILKRLRSKNFRRVDKEDIKKQIRTLRTEYKVYQGLLKIGLKTVRAPCVDIMERIFDRPLSRNRLDSTDGGVQLDGVSEDSDHSRRLSVSYEGEDTPQNRQKLMNGDNRNEEVSNQKPRLRFQRRANLQGLIRVMVGQQRTLLDSLDKLFHSLEASNSKLVILMESFVTYTLGILTDSRSEEKVND</sequence>
<proteinExistence type="predicted"/>
<dbReference type="OrthoDB" id="6432744at2759"/>
<name>A0A8X6QDN3_NEPPI</name>
<protein>
    <submittedName>
        <fullName evidence="2">Uncharacterized protein</fullName>
    </submittedName>
</protein>
<feature type="region of interest" description="Disordered" evidence="1">
    <location>
        <begin position="124"/>
        <end position="174"/>
    </location>
</feature>
<dbReference type="Proteomes" id="UP000887013">
    <property type="component" value="Unassembled WGS sequence"/>
</dbReference>
<evidence type="ECO:0000313" key="3">
    <source>
        <dbReference type="Proteomes" id="UP000887013"/>
    </source>
</evidence>
<accession>A0A8X6QDN3</accession>